<dbReference type="GO" id="GO:0005886">
    <property type="term" value="C:plasma membrane"/>
    <property type="evidence" value="ECO:0007669"/>
    <property type="project" value="UniProtKB-SubCell"/>
</dbReference>
<evidence type="ECO:0000256" key="3">
    <source>
        <dbReference type="ARBA" id="ARBA00022448"/>
    </source>
</evidence>
<comment type="subcellular location">
    <subcellularLocation>
        <location evidence="1">Cell membrane</location>
        <topology evidence="1">Multi-pass membrane protein</topology>
    </subcellularLocation>
</comment>
<dbReference type="CDD" id="cd06550">
    <property type="entry name" value="TM_ABC_iron-siderophores_like"/>
    <property type="match status" value="1"/>
</dbReference>
<feature type="transmembrane region" description="Helical" evidence="8">
    <location>
        <begin position="236"/>
        <end position="263"/>
    </location>
</feature>
<dbReference type="Gene3D" id="1.10.3470.10">
    <property type="entry name" value="ABC transporter involved in vitamin B12 uptake, BtuC"/>
    <property type="match status" value="1"/>
</dbReference>
<dbReference type="GO" id="GO:0022857">
    <property type="term" value="F:transmembrane transporter activity"/>
    <property type="evidence" value="ECO:0007669"/>
    <property type="project" value="InterPro"/>
</dbReference>
<reference evidence="10" key="1">
    <citation type="submission" date="2016-10" db="EMBL/GenBank/DDBJ databases">
        <authorList>
            <person name="Varghese N."/>
            <person name="Submissions S."/>
        </authorList>
    </citation>
    <scope>NUCLEOTIDE SEQUENCE [LARGE SCALE GENOMIC DNA]</scope>
    <source>
        <strain evidence="10">DSM 26879</strain>
    </source>
</reference>
<dbReference type="SUPFAM" id="SSF81345">
    <property type="entry name" value="ABC transporter involved in vitamin B12 uptake, BtuC"/>
    <property type="match status" value="1"/>
</dbReference>
<accession>A0A1I6FP26</accession>
<dbReference type="OrthoDB" id="9811975at2"/>
<evidence type="ECO:0000256" key="6">
    <source>
        <dbReference type="ARBA" id="ARBA00022989"/>
    </source>
</evidence>
<feature type="transmembrane region" description="Helical" evidence="8">
    <location>
        <begin position="275"/>
        <end position="297"/>
    </location>
</feature>
<dbReference type="STRING" id="390270.SAMN04488005_0086"/>
<protein>
    <submittedName>
        <fullName evidence="9">Iron complex transport system permease protein</fullName>
    </submittedName>
</protein>
<dbReference type="EMBL" id="FOYP01000001">
    <property type="protein sequence ID" value="SFR31547.1"/>
    <property type="molecule type" value="Genomic_DNA"/>
</dbReference>
<keyword evidence="4" id="KW-1003">Cell membrane</keyword>
<feature type="transmembrane region" description="Helical" evidence="8">
    <location>
        <begin position="147"/>
        <end position="173"/>
    </location>
</feature>
<comment type="similarity">
    <text evidence="2">Belongs to the binding-protein-dependent transport system permease family. FecCD subfamily.</text>
</comment>
<keyword evidence="6 8" id="KW-1133">Transmembrane helix</keyword>
<gene>
    <name evidence="9" type="ORF">SAMN04488005_0086</name>
</gene>
<keyword evidence="10" id="KW-1185">Reference proteome</keyword>
<name>A0A1I6FP26_9RHOB</name>
<dbReference type="InterPro" id="IPR037294">
    <property type="entry name" value="ABC_BtuC-like"/>
</dbReference>
<keyword evidence="3" id="KW-0813">Transport</keyword>
<dbReference type="InterPro" id="IPR000522">
    <property type="entry name" value="ABC_transptr_permease_BtuC"/>
</dbReference>
<dbReference type="Proteomes" id="UP000199478">
    <property type="component" value="Unassembled WGS sequence"/>
</dbReference>
<evidence type="ECO:0000313" key="9">
    <source>
        <dbReference type="EMBL" id="SFR31547.1"/>
    </source>
</evidence>
<feature type="transmembrane region" description="Helical" evidence="8">
    <location>
        <begin position="117"/>
        <end position="138"/>
    </location>
</feature>
<dbReference type="FunFam" id="1.10.3470.10:FF:000001">
    <property type="entry name" value="Vitamin B12 ABC transporter permease BtuC"/>
    <property type="match status" value="1"/>
</dbReference>
<dbReference type="Pfam" id="PF01032">
    <property type="entry name" value="FecCD"/>
    <property type="match status" value="1"/>
</dbReference>
<dbReference type="AlphaFoldDB" id="A0A1I6FP26"/>
<proteinExistence type="inferred from homology"/>
<evidence type="ECO:0000256" key="8">
    <source>
        <dbReference type="SAM" id="Phobius"/>
    </source>
</evidence>
<evidence type="ECO:0000256" key="2">
    <source>
        <dbReference type="ARBA" id="ARBA00007935"/>
    </source>
</evidence>
<feature type="transmembrane region" description="Helical" evidence="8">
    <location>
        <begin position="304"/>
        <end position="325"/>
    </location>
</feature>
<dbReference type="PANTHER" id="PTHR30472:SF24">
    <property type="entry name" value="FERRIC ENTEROBACTIN TRANSPORT SYSTEM PERMEASE PROTEIN FEPG"/>
    <property type="match status" value="1"/>
</dbReference>
<dbReference type="GO" id="GO:0033214">
    <property type="term" value="P:siderophore-iron import into cell"/>
    <property type="evidence" value="ECO:0007669"/>
    <property type="project" value="TreeGrafter"/>
</dbReference>
<feature type="transmembrane region" description="Helical" evidence="8">
    <location>
        <begin position="85"/>
        <end position="105"/>
    </location>
</feature>
<evidence type="ECO:0000256" key="5">
    <source>
        <dbReference type="ARBA" id="ARBA00022692"/>
    </source>
</evidence>
<dbReference type="RefSeq" id="WP_090194985.1">
    <property type="nucleotide sequence ID" value="NZ_FOYP01000001.1"/>
</dbReference>
<evidence type="ECO:0000256" key="4">
    <source>
        <dbReference type="ARBA" id="ARBA00022475"/>
    </source>
</evidence>
<keyword evidence="5 8" id="KW-0812">Transmembrane</keyword>
<evidence type="ECO:0000256" key="7">
    <source>
        <dbReference type="ARBA" id="ARBA00023136"/>
    </source>
</evidence>
<keyword evidence="7 8" id="KW-0472">Membrane</keyword>
<organism evidence="9 10">
    <name type="scientific">Yoonia tamlensis</name>
    <dbReference type="NCBI Taxonomy" id="390270"/>
    <lineage>
        <taxon>Bacteria</taxon>
        <taxon>Pseudomonadati</taxon>
        <taxon>Pseudomonadota</taxon>
        <taxon>Alphaproteobacteria</taxon>
        <taxon>Rhodobacterales</taxon>
        <taxon>Paracoccaceae</taxon>
        <taxon>Yoonia</taxon>
    </lineage>
</organism>
<dbReference type="PANTHER" id="PTHR30472">
    <property type="entry name" value="FERRIC ENTEROBACTIN TRANSPORT SYSTEM PERMEASE PROTEIN"/>
    <property type="match status" value="1"/>
</dbReference>
<evidence type="ECO:0000256" key="1">
    <source>
        <dbReference type="ARBA" id="ARBA00004651"/>
    </source>
</evidence>
<evidence type="ECO:0000313" key="10">
    <source>
        <dbReference type="Proteomes" id="UP000199478"/>
    </source>
</evidence>
<sequence>MILRLSAPLIFLGFLAILATGIGSSWMPLDRVVAALFGQGTRTDEIIIWTLRMPRVLLAMLAGAALALAGLLLQHVVRNPIASPSVLGLVDGAAVGVVLFLMLFSNEANALVVSVHWLPLAATLGALSFAALVALVAARDLMQPARLILYGIAAAALAKALVTVLIVLGPVYRAGQSLIWLAGSVHAAHWDDVAILTCVLVVLTPVLAAMARPLDQLLLDDQSAGATGLALNYTKVAVLGLSVILTAAAVSFAGGLAFVGLLAPHIARALVGLRMGALLIVTPAVGAAIVLGADIFARTMAAPLELPTGAITALVGAPYFFWLLIKEVRRD</sequence>
<feature type="transmembrane region" description="Helical" evidence="8">
    <location>
        <begin position="54"/>
        <end position="73"/>
    </location>
</feature>